<evidence type="ECO:0000256" key="15">
    <source>
        <dbReference type="ARBA" id="ARBA00023125"/>
    </source>
</evidence>
<proteinExistence type="inferred from homology"/>
<dbReference type="InterPro" id="IPR043502">
    <property type="entry name" value="DNA/RNA_pol_sf"/>
</dbReference>
<accession>A0A3B0TV55</accession>
<dbReference type="SUPFAM" id="SSF56672">
    <property type="entry name" value="DNA/RNA polymerases"/>
    <property type="match status" value="1"/>
</dbReference>
<dbReference type="Gene3D" id="3.30.1490.100">
    <property type="entry name" value="DNA polymerase, Y-family, little finger domain"/>
    <property type="match status" value="1"/>
</dbReference>
<keyword evidence="11" id="KW-0479">Metal-binding</keyword>
<evidence type="ECO:0000256" key="16">
    <source>
        <dbReference type="ARBA" id="ARBA00023204"/>
    </source>
</evidence>
<evidence type="ECO:0000313" key="19">
    <source>
        <dbReference type="EMBL" id="VAW22475.1"/>
    </source>
</evidence>
<evidence type="ECO:0000256" key="13">
    <source>
        <dbReference type="ARBA" id="ARBA00022842"/>
    </source>
</evidence>
<dbReference type="AlphaFoldDB" id="A0A3B0TV55"/>
<dbReference type="GO" id="GO:0009432">
    <property type="term" value="P:SOS response"/>
    <property type="evidence" value="ECO:0007669"/>
    <property type="project" value="TreeGrafter"/>
</dbReference>
<keyword evidence="7" id="KW-0963">Cytoplasm</keyword>
<dbReference type="FunFam" id="3.40.1170.60:FF:000001">
    <property type="entry name" value="DNA polymerase IV"/>
    <property type="match status" value="1"/>
</dbReference>
<dbReference type="NCBIfam" id="NF010731">
    <property type="entry name" value="PRK14133.1"/>
    <property type="match status" value="1"/>
</dbReference>
<keyword evidence="6" id="KW-0515">Mutator protein</keyword>
<dbReference type="PANTHER" id="PTHR11076:SF33">
    <property type="entry name" value="DNA POLYMERASE KAPPA"/>
    <property type="match status" value="1"/>
</dbReference>
<sequence>MPETRKIIHIDMDAFYASVEQRDFPGLKGKPVAVGGDSARGVVAAASYEARKYGVRSAMPSKVAAKKCPNLIFVRPRFDVYKEASEQIRNIFFEYTSLVEPLSLDEAYLDVTFAKKGKPSATLIAKEIKRRIKDETGLTASAGVSYNKFLAKIASDMDKPDGLFVVTPAEAEEFINSLEVRKFFGIGKVTAKKLNEMGVWFGRDLKTVERLELIRLFGKAGNYFYEIVRGIDNRPVEPYRGRKSVGAENTFANDLYLGSDFNREMKNLSEILWGRIERSGKKGRTLTLKIKFNDFEKITRSKTFPVFLSSKVELYSKGLKLLKKEEPLPRGVRLLGLTVSNFEEKGEKPVQLTIDF</sequence>
<dbReference type="NCBIfam" id="NF002677">
    <property type="entry name" value="PRK02406.1"/>
    <property type="match status" value="1"/>
</dbReference>
<evidence type="ECO:0000256" key="1">
    <source>
        <dbReference type="ARBA" id="ARBA00001946"/>
    </source>
</evidence>
<dbReference type="InterPro" id="IPR043128">
    <property type="entry name" value="Rev_trsase/Diguanyl_cyclase"/>
</dbReference>
<dbReference type="GO" id="GO:0003684">
    <property type="term" value="F:damaged DNA binding"/>
    <property type="evidence" value="ECO:0007669"/>
    <property type="project" value="InterPro"/>
</dbReference>
<comment type="subunit">
    <text evidence="4">Monomer.</text>
</comment>
<protein>
    <recommendedName>
        <fullName evidence="5">DNA-directed DNA polymerase</fullName>
        <ecNumber evidence="5">2.7.7.7</ecNumber>
    </recommendedName>
</protein>
<reference evidence="19" key="1">
    <citation type="submission" date="2018-06" db="EMBL/GenBank/DDBJ databases">
        <authorList>
            <person name="Zhirakovskaya E."/>
        </authorList>
    </citation>
    <scope>NUCLEOTIDE SEQUENCE</scope>
</reference>
<keyword evidence="14" id="KW-0239">DNA-directed DNA polymerase</keyword>
<dbReference type="GO" id="GO:0005829">
    <property type="term" value="C:cytosol"/>
    <property type="evidence" value="ECO:0007669"/>
    <property type="project" value="TreeGrafter"/>
</dbReference>
<dbReference type="GO" id="GO:0003887">
    <property type="term" value="F:DNA-directed DNA polymerase activity"/>
    <property type="evidence" value="ECO:0007669"/>
    <property type="project" value="UniProtKB-KW"/>
</dbReference>
<dbReference type="PANTHER" id="PTHR11076">
    <property type="entry name" value="DNA REPAIR POLYMERASE UMUC / TRANSFERASE FAMILY MEMBER"/>
    <property type="match status" value="1"/>
</dbReference>
<dbReference type="CDD" id="cd03586">
    <property type="entry name" value="PolY_Pol_IV_kappa"/>
    <property type="match status" value="1"/>
</dbReference>
<dbReference type="InterPro" id="IPR050116">
    <property type="entry name" value="DNA_polymerase-Y"/>
</dbReference>
<evidence type="ECO:0000256" key="8">
    <source>
        <dbReference type="ARBA" id="ARBA00022679"/>
    </source>
</evidence>
<comment type="catalytic activity">
    <reaction evidence="17">
        <text>DNA(n) + a 2'-deoxyribonucleoside 5'-triphosphate = DNA(n+1) + diphosphate</text>
        <dbReference type="Rhea" id="RHEA:22508"/>
        <dbReference type="Rhea" id="RHEA-COMP:17339"/>
        <dbReference type="Rhea" id="RHEA-COMP:17340"/>
        <dbReference type="ChEBI" id="CHEBI:33019"/>
        <dbReference type="ChEBI" id="CHEBI:61560"/>
        <dbReference type="ChEBI" id="CHEBI:173112"/>
        <dbReference type="EC" id="2.7.7.7"/>
    </reaction>
</comment>
<evidence type="ECO:0000256" key="9">
    <source>
        <dbReference type="ARBA" id="ARBA00022695"/>
    </source>
</evidence>
<dbReference type="InterPro" id="IPR001126">
    <property type="entry name" value="UmuC"/>
</dbReference>
<evidence type="ECO:0000256" key="17">
    <source>
        <dbReference type="ARBA" id="ARBA00049244"/>
    </source>
</evidence>
<dbReference type="InterPro" id="IPR036775">
    <property type="entry name" value="DNA_pol_Y-fam_lit_finger_sf"/>
</dbReference>
<evidence type="ECO:0000256" key="10">
    <source>
        <dbReference type="ARBA" id="ARBA00022705"/>
    </source>
</evidence>
<keyword evidence="10" id="KW-0235">DNA replication</keyword>
<dbReference type="InterPro" id="IPR017961">
    <property type="entry name" value="DNA_pol_Y-fam_little_finger"/>
</dbReference>
<evidence type="ECO:0000256" key="14">
    <source>
        <dbReference type="ARBA" id="ARBA00022932"/>
    </source>
</evidence>
<name>A0A3B0TV55_9ZZZZ</name>
<keyword evidence="15" id="KW-0238">DNA-binding</keyword>
<dbReference type="InterPro" id="IPR024728">
    <property type="entry name" value="PolY_HhH_motif"/>
</dbReference>
<keyword evidence="9 19" id="KW-0548">Nucleotidyltransferase</keyword>
<comment type="cofactor">
    <cofactor evidence="1">
        <name>Mg(2+)</name>
        <dbReference type="ChEBI" id="CHEBI:18420"/>
    </cofactor>
</comment>
<dbReference type="PROSITE" id="PS50173">
    <property type="entry name" value="UMUC"/>
    <property type="match status" value="1"/>
</dbReference>
<evidence type="ECO:0000256" key="2">
    <source>
        <dbReference type="ARBA" id="ARBA00004496"/>
    </source>
</evidence>
<evidence type="ECO:0000256" key="11">
    <source>
        <dbReference type="ARBA" id="ARBA00022723"/>
    </source>
</evidence>
<dbReference type="Pfam" id="PF00817">
    <property type="entry name" value="IMS"/>
    <property type="match status" value="1"/>
</dbReference>
<comment type="subcellular location">
    <subcellularLocation>
        <location evidence="2">Cytoplasm</location>
    </subcellularLocation>
</comment>
<evidence type="ECO:0000259" key="18">
    <source>
        <dbReference type="PROSITE" id="PS50173"/>
    </source>
</evidence>
<keyword evidence="8 19" id="KW-0808">Transferase</keyword>
<keyword evidence="13" id="KW-0460">Magnesium</keyword>
<comment type="similarity">
    <text evidence="3">Belongs to the DNA polymerase type-Y family.</text>
</comment>
<dbReference type="Pfam" id="PF11798">
    <property type="entry name" value="IMS_HHH"/>
    <property type="match status" value="1"/>
</dbReference>
<evidence type="ECO:0000256" key="7">
    <source>
        <dbReference type="ARBA" id="ARBA00022490"/>
    </source>
</evidence>
<dbReference type="GO" id="GO:0006260">
    <property type="term" value="P:DNA replication"/>
    <property type="evidence" value="ECO:0007669"/>
    <property type="project" value="UniProtKB-KW"/>
</dbReference>
<dbReference type="GO" id="GO:0042276">
    <property type="term" value="P:error-prone translesion synthesis"/>
    <property type="evidence" value="ECO:0007669"/>
    <property type="project" value="TreeGrafter"/>
</dbReference>
<dbReference type="EC" id="2.7.7.7" evidence="5"/>
<dbReference type="HAMAP" id="MF_01113">
    <property type="entry name" value="DNApol_IV"/>
    <property type="match status" value="1"/>
</dbReference>
<evidence type="ECO:0000256" key="3">
    <source>
        <dbReference type="ARBA" id="ARBA00010945"/>
    </source>
</evidence>
<evidence type="ECO:0000256" key="5">
    <source>
        <dbReference type="ARBA" id="ARBA00012417"/>
    </source>
</evidence>
<dbReference type="Gene3D" id="3.40.1170.60">
    <property type="match status" value="1"/>
</dbReference>
<evidence type="ECO:0000256" key="6">
    <source>
        <dbReference type="ARBA" id="ARBA00022457"/>
    </source>
</evidence>
<keyword evidence="12" id="KW-0227">DNA damage</keyword>
<gene>
    <name evidence="19" type="ORF">MNBD_BACTEROID01-2289</name>
</gene>
<dbReference type="FunFam" id="3.30.1490.100:FF:000004">
    <property type="entry name" value="DNA polymerase IV"/>
    <property type="match status" value="1"/>
</dbReference>
<organism evidence="19">
    <name type="scientific">hydrothermal vent metagenome</name>
    <dbReference type="NCBI Taxonomy" id="652676"/>
    <lineage>
        <taxon>unclassified sequences</taxon>
        <taxon>metagenomes</taxon>
        <taxon>ecological metagenomes</taxon>
    </lineage>
</organism>
<dbReference type="GO" id="GO:0046872">
    <property type="term" value="F:metal ion binding"/>
    <property type="evidence" value="ECO:0007669"/>
    <property type="project" value="UniProtKB-KW"/>
</dbReference>
<dbReference type="Gene3D" id="1.10.150.20">
    <property type="entry name" value="5' to 3' exonuclease, C-terminal subdomain"/>
    <property type="match status" value="1"/>
</dbReference>
<evidence type="ECO:0000256" key="4">
    <source>
        <dbReference type="ARBA" id="ARBA00011245"/>
    </source>
</evidence>
<feature type="domain" description="UmuC" evidence="18">
    <location>
        <begin position="7"/>
        <end position="187"/>
    </location>
</feature>
<keyword evidence="16" id="KW-0234">DNA repair</keyword>
<dbReference type="GO" id="GO:0006281">
    <property type="term" value="P:DNA repair"/>
    <property type="evidence" value="ECO:0007669"/>
    <property type="project" value="UniProtKB-KW"/>
</dbReference>
<dbReference type="EMBL" id="UOEP01000172">
    <property type="protein sequence ID" value="VAW22475.1"/>
    <property type="molecule type" value="Genomic_DNA"/>
</dbReference>
<dbReference type="Pfam" id="PF11799">
    <property type="entry name" value="IMS_C"/>
    <property type="match status" value="1"/>
</dbReference>
<dbReference type="InterPro" id="IPR022880">
    <property type="entry name" value="DNApol_IV"/>
</dbReference>
<dbReference type="SUPFAM" id="SSF100879">
    <property type="entry name" value="Lesion bypass DNA polymerase (Y-family), little finger domain"/>
    <property type="match status" value="1"/>
</dbReference>
<evidence type="ECO:0000256" key="12">
    <source>
        <dbReference type="ARBA" id="ARBA00022763"/>
    </source>
</evidence>
<dbReference type="Gene3D" id="3.30.70.270">
    <property type="match status" value="1"/>
</dbReference>